<evidence type="ECO:0000256" key="4">
    <source>
        <dbReference type="ARBA" id="ARBA00022692"/>
    </source>
</evidence>
<comment type="caution">
    <text evidence="10">The sequence shown here is derived from an EMBL/GenBank/DDBJ whole genome shotgun (WGS) entry which is preliminary data.</text>
</comment>
<dbReference type="InterPro" id="IPR050879">
    <property type="entry name" value="Acyltransferase_3"/>
</dbReference>
<dbReference type="PANTHER" id="PTHR23028">
    <property type="entry name" value="ACETYLTRANSFERASE"/>
    <property type="match status" value="1"/>
</dbReference>
<dbReference type="Proteomes" id="UP000660801">
    <property type="component" value="Unassembled WGS sequence"/>
</dbReference>
<evidence type="ECO:0000256" key="1">
    <source>
        <dbReference type="ARBA" id="ARBA00004651"/>
    </source>
</evidence>
<feature type="transmembrane region" description="Helical" evidence="8">
    <location>
        <begin position="7"/>
        <end position="23"/>
    </location>
</feature>
<name>A0A917A662_9STRE</name>
<dbReference type="AlphaFoldDB" id="A0A917A662"/>
<accession>A0A917A662</accession>
<evidence type="ECO:0000256" key="8">
    <source>
        <dbReference type="SAM" id="Phobius"/>
    </source>
</evidence>
<sequence length="606" mass="67505">MRIKWFSLVRITGLLLVLLYHYFKELFPGGFIGVDIFFTFSGFLITALLIDEFARSNRIDLLGFLKRRFYRIVPPLVLMVLVTIPFTFLVRQDFVASIGMQIAAALGFVTNIYEILSGGNYEAQFIPHLFVHTWSLALEVHYYVLWGVFAWFLGKRSKTVGQYRGMIFLTSIVLFVLSFGAMFAGAFLSPNYSTIYFSTFTHVFPFFMGSALATVTGVNNVGGILKRLTRSMPLKKVLGGLVGSFVVLCVLSLVLKFDNLWTYLVGFLASTILGTTMILMTRILHEKTPKAKEPKIISFIADTSYGVYLFHWPFYVIFSQVMNNGLTVLSTTILSFSFAALSFYILEPMIAGRKPKLFGMEFDFSAMIKPLLSLSVLLTVVLLVVVARAPKVGPFETDLMVNALNQSDKKMMTTRRLAENAKASKFEIADGMMLIGDSVSLRAAKALEEAFPDAQLDSQGSRNIAQANDILKNSIENGNLVKNVVITTGVNVVNNYEEELKKTVEMLPKGYSLIFVTPYDGNSGSYADPIAEKHRQVELALAEEYDFITIADWYTTSKENPQIWAGSDNIHFGGDGDTMAEGAKLYAQTIKEALKEAAKKPVKGGK</sequence>
<dbReference type="Gene3D" id="3.40.50.1110">
    <property type="entry name" value="SGNH hydrolase"/>
    <property type="match status" value="1"/>
</dbReference>
<keyword evidence="3" id="KW-0808">Transferase</keyword>
<keyword evidence="5 8" id="KW-1133">Transmembrane helix</keyword>
<feature type="transmembrane region" description="Helical" evidence="8">
    <location>
        <begin position="261"/>
        <end position="284"/>
    </location>
</feature>
<feature type="domain" description="Acyltransferase 3" evidence="9">
    <location>
        <begin position="4"/>
        <end position="345"/>
    </location>
</feature>
<dbReference type="SUPFAM" id="SSF52266">
    <property type="entry name" value="SGNH hydrolase"/>
    <property type="match status" value="1"/>
</dbReference>
<feature type="transmembrane region" description="Helical" evidence="8">
    <location>
        <begin position="237"/>
        <end position="255"/>
    </location>
</feature>
<keyword evidence="4 8" id="KW-0812">Transmembrane</keyword>
<dbReference type="GO" id="GO:0009103">
    <property type="term" value="P:lipopolysaccharide biosynthetic process"/>
    <property type="evidence" value="ECO:0007669"/>
    <property type="project" value="TreeGrafter"/>
</dbReference>
<feature type="transmembrane region" description="Helical" evidence="8">
    <location>
        <begin position="296"/>
        <end position="314"/>
    </location>
</feature>
<keyword evidence="2" id="KW-1003">Cell membrane</keyword>
<feature type="transmembrane region" description="Helical" evidence="8">
    <location>
        <begin position="367"/>
        <end position="387"/>
    </location>
</feature>
<dbReference type="EMBL" id="BMJN01000013">
    <property type="protein sequence ID" value="GGE30572.1"/>
    <property type="molecule type" value="Genomic_DNA"/>
</dbReference>
<evidence type="ECO:0000256" key="6">
    <source>
        <dbReference type="ARBA" id="ARBA00023136"/>
    </source>
</evidence>
<dbReference type="InterPro" id="IPR002656">
    <property type="entry name" value="Acyl_transf_3_dom"/>
</dbReference>
<evidence type="ECO:0000259" key="9">
    <source>
        <dbReference type="Pfam" id="PF01757"/>
    </source>
</evidence>
<dbReference type="InterPro" id="IPR036514">
    <property type="entry name" value="SGNH_hydro_sf"/>
</dbReference>
<comment type="subcellular location">
    <subcellularLocation>
        <location evidence="1">Cell membrane</location>
        <topology evidence="1">Multi-pass membrane protein</topology>
    </subcellularLocation>
</comment>
<feature type="transmembrane region" description="Helical" evidence="8">
    <location>
        <begin position="200"/>
        <end position="225"/>
    </location>
</feature>
<feature type="transmembrane region" description="Helical" evidence="8">
    <location>
        <begin position="134"/>
        <end position="154"/>
    </location>
</feature>
<reference evidence="10" key="2">
    <citation type="submission" date="2020-09" db="EMBL/GenBank/DDBJ databases">
        <authorList>
            <person name="Sun Q."/>
            <person name="Zhou Y."/>
        </authorList>
    </citation>
    <scope>NUCLEOTIDE SEQUENCE</scope>
    <source>
        <strain evidence="10">CGMCC 1.15533</strain>
    </source>
</reference>
<evidence type="ECO:0000256" key="7">
    <source>
        <dbReference type="ARBA" id="ARBA00023315"/>
    </source>
</evidence>
<evidence type="ECO:0000256" key="3">
    <source>
        <dbReference type="ARBA" id="ARBA00022679"/>
    </source>
</evidence>
<dbReference type="OrthoDB" id="9796461at2"/>
<dbReference type="GO" id="GO:0016747">
    <property type="term" value="F:acyltransferase activity, transferring groups other than amino-acyl groups"/>
    <property type="evidence" value="ECO:0007669"/>
    <property type="project" value="InterPro"/>
</dbReference>
<evidence type="ECO:0000256" key="5">
    <source>
        <dbReference type="ARBA" id="ARBA00022989"/>
    </source>
</evidence>
<evidence type="ECO:0000256" key="2">
    <source>
        <dbReference type="ARBA" id="ARBA00022475"/>
    </source>
</evidence>
<feature type="transmembrane region" description="Helical" evidence="8">
    <location>
        <begin position="166"/>
        <end position="188"/>
    </location>
</feature>
<proteinExistence type="predicted"/>
<reference evidence="10" key="1">
    <citation type="journal article" date="2014" name="Int. J. Syst. Evol. Microbiol.">
        <title>Complete genome sequence of Corynebacterium casei LMG S-19264T (=DSM 44701T), isolated from a smear-ripened cheese.</title>
        <authorList>
            <consortium name="US DOE Joint Genome Institute (JGI-PGF)"/>
            <person name="Walter F."/>
            <person name="Albersmeier A."/>
            <person name="Kalinowski J."/>
            <person name="Ruckert C."/>
        </authorList>
    </citation>
    <scope>NUCLEOTIDE SEQUENCE</scope>
    <source>
        <strain evidence="10">CGMCC 1.15533</strain>
    </source>
</reference>
<dbReference type="GO" id="GO:0005886">
    <property type="term" value="C:plasma membrane"/>
    <property type="evidence" value="ECO:0007669"/>
    <property type="project" value="UniProtKB-SubCell"/>
</dbReference>
<organism evidence="10 11">
    <name type="scientific">Streptococcus himalayensis</name>
    <dbReference type="NCBI Taxonomy" id="1888195"/>
    <lineage>
        <taxon>Bacteria</taxon>
        <taxon>Bacillati</taxon>
        <taxon>Bacillota</taxon>
        <taxon>Bacilli</taxon>
        <taxon>Lactobacillales</taxon>
        <taxon>Streptococcaceae</taxon>
        <taxon>Streptococcus</taxon>
    </lineage>
</organism>
<evidence type="ECO:0000313" key="11">
    <source>
        <dbReference type="Proteomes" id="UP000660801"/>
    </source>
</evidence>
<gene>
    <name evidence="10" type="ORF">GCM10011510_09760</name>
</gene>
<keyword evidence="6 8" id="KW-0472">Membrane</keyword>
<feature type="transmembrane region" description="Helical" evidence="8">
    <location>
        <begin position="326"/>
        <end position="346"/>
    </location>
</feature>
<keyword evidence="7 10" id="KW-0012">Acyltransferase</keyword>
<feature type="transmembrane region" description="Helical" evidence="8">
    <location>
        <begin position="69"/>
        <end position="90"/>
    </location>
</feature>
<feature type="transmembrane region" description="Helical" evidence="8">
    <location>
        <begin position="29"/>
        <end position="49"/>
    </location>
</feature>
<evidence type="ECO:0000313" key="10">
    <source>
        <dbReference type="EMBL" id="GGE30572.1"/>
    </source>
</evidence>
<dbReference type="Pfam" id="PF01757">
    <property type="entry name" value="Acyl_transf_3"/>
    <property type="match status" value="1"/>
</dbReference>
<protein>
    <submittedName>
        <fullName evidence="10">Acyltransferase</fullName>
    </submittedName>
</protein>
<dbReference type="PANTHER" id="PTHR23028:SF53">
    <property type="entry name" value="ACYL_TRANSF_3 DOMAIN-CONTAINING PROTEIN"/>
    <property type="match status" value="1"/>
</dbReference>
<keyword evidence="11" id="KW-1185">Reference proteome</keyword>
<dbReference type="RefSeq" id="WP_068989936.1">
    <property type="nucleotide sequence ID" value="NZ_BMJN01000013.1"/>
</dbReference>